<accession>A0A6P5KQF5</accession>
<name>A0A6P5KQF5_PHACI</name>
<evidence type="ECO:0000256" key="2">
    <source>
        <dbReference type="ARBA" id="ARBA00022475"/>
    </source>
</evidence>
<evidence type="ECO:0000256" key="11">
    <source>
        <dbReference type="ARBA" id="ARBA00023319"/>
    </source>
</evidence>
<keyword evidence="6 13" id="KW-1133">Transmembrane helix</keyword>
<evidence type="ECO:0000256" key="8">
    <source>
        <dbReference type="ARBA" id="ARBA00023157"/>
    </source>
</evidence>
<feature type="compositionally biased region" description="Basic and acidic residues" evidence="12">
    <location>
        <begin position="590"/>
        <end position="602"/>
    </location>
</feature>
<evidence type="ECO:0000256" key="4">
    <source>
        <dbReference type="ARBA" id="ARBA00022729"/>
    </source>
</evidence>
<gene>
    <name evidence="17" type="primary">LOC110211889</name>
</gene>
<dbReference type="GeneID" id="110211889"/>
<keyword evidence="2" id="KW-1003">Cell membrane</keyword>
<dbReference type="Pfam" id="PF00047">
    <property type="entry name" value="ig"/>
    <property type="match status" value="1"/>
</dbReference>
<dbReference type="GO" id="GO:0006955">
    <property type="term" value="P:immune response"/>
    <property type="evidence" value="ECO:0007669"/>
    <property type="project" value="TreeGrafter"/>
</dbReference>
<dbReference type="Pfam" id="PF13927">
    <property type="entry name" value="Ig_3"/>
    <property type="match status" value="2"/>
</dbReference>
<evidence type="ECO:0000259" key="15">
    <source>
        <dbReference type="PROSITE" id="PS50835"/>
    </source>
</evidence>
<evidence type="ECO:0000256" key="6">
    <source>
        <dbReference type="ARBA" id="ARBA00022989"/>
    </source>
</evidence>
<keyword evidence="10" id="KW-0325">Glycoprotein</keyword>
<dbReference type="InterPro" id="IPR007110">
    <property type="entry name" value="Ig-like_dom"/>
</dbReference>
<evidence type="ECO:0000256" key="14">
    <source>
        <dbReference type="SAM" id="SignalP"/>
    </source>
</evidence>
<dbReference type="RefSeq" id="XP_020847124.1">
    <property type="nucleotide sequence ID" value="XM_020991465.1"/>
</dbReference>
<dbReference type="InterPro" id="IPR003599">
    <property type="entry name" value="Ig_sub"/>
</dbReference>
<feature type="chain" id="PRO_5027535925" evidence="14">
    <location>
        <begin position="16"/>
        <end position="614"/>
    </location>
</feature>
<dbReference type="Pfam" id="PF17736">
    <property type="entry name" value="Ig_C17orf99"/>
    <property type="match status" value="1"/>
</dbReference>
<keyword evidence="8" id="KW-1015">Disulfide bond</keyword>
<dbReference type="InterPro" id="IPR040878">
    <property type="entry name" value="IL-40-like_Ig"/>
</dbReference>
<evidence type="ECO:0000256" key="5">
    <source>
        <dbReference type="ARBA" id="ARBA00022737"/>
    </source>
</evidence>
<feature type="domain" description="Ig-like" evidence="15">
    <location>
        <begin position="279"/>
        <end position="370"/>
    </location>
</feature>
<dbReference type="GO" id="GO:0009897">
    <property type="term" value="C:external side of plasma membrane"/>
    <property type="evidence" value="ECO:0007669"/>
    <property type="project" value="TreeGrafter"/>
</dbReference>
<feature type="signal peptide" evidence="14">
    <location>
        <begin position="1"/>
        <end position="15"/>
    </location>
</feature>
<dbReference type="GO" id="GO:0007166">
    <property type="term" value="P:cell surface receptor signaling pathway"/>
    <property type="evidence" value="ECO:0007669"/>
    <property type="project" value="TreeGrafter"/>
</dbReference>
<dbReference type="PANTHER" id="PTHR11481:SF64">
    <property type="entry name" value="FC RECEPTOR-LIKE PROTEIN 4"/>
    <property type="match status" value="1"/>
</dbReference>
<proteinExistence type="predicted"/>
<evidence type="ECO:0000256" key="1">
    <source>
        <dbReference type="ARBA" id="ARBA00004251"/>
    </source>
</evidence>
<evidence type="ECO:0000256" key="13">
    <source>
        <dbReference type="SAM" id="Phobius"/>
    </source>
</evidence>
<feature type="domain" description="Ig-like" evidence="15">
    <location>
        <begin position="18"/>
        <end position="86"/>
    </location>
</feature>
<feature type="domain" description="Ig-like" evidence="15">
    <location>
        <begin position="378"/>
        <end position="465"/>
    </location>
</feature>
<feature type="transmembrane region" description="Helical" evidence="13">
    <location>
        <begin position="472"/>
        <end position="496"/>
    </location>
</feature>
<dbReference type="GO" id="GO:0004888">
    <property type="term" value="F:transmembrane signaling receptor activity"/>
    <property type="evidence" value="ECO:0007669"/>
    <property type="project" value="TreeGrafter"/>
</dbReference>
<dbReference type="InterPro" id="IPR013783">
    <property type="entry name" value="Ig-like_fold"/>
</dbReference>
<dbReference type="InterPro" id="IPR013151">
    <property type="entry name" value="Immunoglobulin_dom"/>
</dbReference>
<keyword evidence="9" id="KW-0675">Receptor</keyword>
<feature type="domain" description="Ig-like" evidence="15">
    <location>
        <begin position="187"/>
        <end position="274"/>
    </location>
</feature>
<dbReference type="SMART" id="SM00409">
    <property type="entry name" value="IG"/>
    <property type="match status" value="5"/>
</dbReference>
<dbReference type="PROSITE" id="PS50835">
    <property type="entry name" value="IG_LIKE"/>
    <property type="match status" value="5"/>
</dbReference>
<evidence type="ECO:0000313" key="16">
    <source>
        <dbReference type="Proteomes" id="UP000515140"/>
    </source>
</evidence>
<dbReference type="InterPro" id="IPR050488">
    <property type="entry name" value="Ig_Fc_receptor"/>
</dbReference>
<dbReference type="InterPro" id="IPR036179">
    <property type="entry name" value="Ig-like_dom_sf"/>
</dbReference>
<evidence type="ECO:0000256" key="3">
    <source>
        <dbReference type="ARBA" id="ARBA00022692"/>
    </source>
</evidence>
<evidence type="ECO:0000256" key="12">
    <source>
        <dbReference type="SAM" id="MobiDB-lite"/>
    </source>
</evidence>
<dbReference type="AlphaFoldDB" id="A0A6P5KQF5"/>
<dbReference type="Proteomes" id="UP000515140">
    <property type="component" value="Unplaced"/>
</dbReference>
<sequence length="614" mass="69091">MLLWISLLILVSVDGQAPAAKKVVVIPSPPWTPVFKGEKVTLTCNGSHLLDPKQLWWFYEKGWQKSSNPLEVTKGGEYRCEMEYSSISDPVYLVFSNNVLILQTPYYVFEGDKLLLRCRERNDIKLTRISYFKDKKVFHYVSENSVLSIPDVNSDYSGLYYCKAKNKQHQYTSEEVKLQVQELFPPPKLKTTTSQPTEGTPVTLSCETQLPPQRSDTKLHFSFFRDDRVIVSDWKESQVLQIPAIWREDSGSYWCEAKAVTQNIQKQSNHMKISVKRIPVSGILLEIQPPKTQVIEGEKLVLTCSVAKGTGNITFCWHKNATKDCLRKKTQSSLKEELMFSTIKKSDEGSYQCAADNNISTIFSRTVVISVMIPVSHPLLTLSAVGMQAAVGEVLEFRCEVLEGSAPIFYQFYHKGLVVKTILALFGDVASFNLSVTTEHSGNYYCEANNSFSSQFSEMLELSISDPAERSLLIIGGTVASLSISGLAAVALLVYFKLKRKSGGSLVPELSRDQPITDPQESGHSKSIPPVEQQPIYDNVTPFVEDVVYSEVWDMNQGKINREDTSETPPEDKDDSVMYSEVKTYSPDDSTGKDRAMDKNHEDDIENYENVLTL</sequence>
<dbReference type="CDD" id="cd00096">
    <property type="entry name" value="Ig"/>
    <property type="match status" value="2"/>
</dbReference>
<dbReference type="InParanoid" id="A0A6P5KQF5"/>
<keyword evidence="3 13" id="KW-0812">Transmembrane</keyword>
<organism evidence="16 17">
    <name type="scientific">Phascolarctos cinereus</name>
    <name type="common">Koala</name>
    <dbReference type="NCBI Taxonomy" id="38626"/>
    <lineage>
        <taxon>Eukaryota</taxon>
        <taxon>Metazoa</taxon>
        <taxon>Chordata</taxon>
        <taxon>Craniata</taxon>
        <taxon>Vertebrata</taxon>
        <taxon>Euteleostomi</taxon>
        <taxon>Mammalia</taxon>
        <taxon>Metatheria</taxon>
        <taxon>Diprotodontia</taxon>
        <taxon>Phascolarctidae</taxon>
        <taxon>Phascolarctos</taxon>
    </lineage>
</organism>
<feature type="domain" description="Ig-like" evidence="15">
    <location>
        <begin position="90"/>
        <end position="179"/>
    </location>
</feature>
<dbReference type="InterPro" id="IPR003598">
    <property type="entry name" value="Ig_sub2"/>
</dbReference>
<feature type="region of interest" description="Disordered" evidence="12">
    <location>
        <begin position="505"/>
        <end position="535"/>
    </location>
</feature>
<dbReference type="PANTHER" id="PTHR11481">
    <property type="entry name" value="IMMUNOGLOBULIN FC RECEPTOR"/>
    <property type="match status" value="1"/>
</dbReference>
<keyword evidence="16" id="KW-1185">Reference proteome</keyword>
<keyword evidence="7 13" id="KW-0472">Membrane</keyword>
<comment type="subcellular location">
    <subcellularLocation>
        <location evidence="1">Cell membrane</location>
        <topology evidence="1">Single-pass type I membrane protein</topology>
    </subcellularLocation>
</comment>
<dbReference type="Gene3D" id="2.60.40.10">
    <property type="entry name" value="Immunoglobulins"/>
    <property type="match status" value="5"/>
</dbReference>
<keyword evidence="4 14" id="KW-0732">Signal</keyword>
<evidence type="ECO:0000313" key="17">
    <source>
        <dbReference type="RefSeq" id="XP_020847124.1"/>
    </source>
</evidence>
<protein>
    <submittedName>
        <fullName evidence="17">Fc receptor-like protein 2 isoform X1</fullName>
    </submittedName>
</protein>
<dbReference type="SUPFAM" id="SSF48726">
    <property type="entry name" value="Immunoglobulin"/>
    <property type="match status" value="5"/>
</dbReference>
<keyword evidence="5" id="KW-0677">Repeat</keyword>
<reference evidence="17" key="1">
    <citation type="submission" date="2025-08" db="UniProtKB">
        <authorList>
            <consortium name="RefSeq"/>
        </authorList>
    </citation>
    <scope>IDENTIFICATION</scope>
    <source>
        <tissue evidence="17">Spleen</tissue>
    </source>
</reference>
<evidence type="ECO:0000256" key="7">
    <source>
        <dbReference type="ARBA" id="ARBA00023136"/>
    </source>
</evidence>
<evidence type="ECO:0000256" key="9">
    <source>
        <dbReference type="ARBA" id="ARBA00023170"/>
    </source>
</evidence>
<feature type="region of interest" description="Disordered" evidence="12">
    <location>
        <begin position="559"/>
        <end position="614"/>
    </location>
</feature>
<dbReference type="KEGG" id="pcw:110211889"/>
<evidence type="ECO:0000256" key="10">
    <source>
        <dbReference type="ARBA" id="ARBA00023180"/>
    </source>
</evidence>
<keyword evidence="11" id="KW-0393">Immunoglobulin domain</keyword>
<dbReference type="SMART" id="SM00408">
    <property type="entry name" value="IGc2"/>
    <property type="match status" value="4"/>
</dbReference>
<dbReference type="FunFam" id="2.60.40.10:FF:000357">
    <property type="entry name" value="Fc receptor like 1"/>
    <property type="match status" value="1"/>
</dbReference>
<dbReference type="FunFam" id="2.60.40.10:FF:001308">
    <property type="entry name" value="Fc receptor like 4"/>
    <property type="match status" value="1"/>
</dbReference>